<feature type="domain" description="2Fe-2S ferredoxin-type" evidence="4">
    <location>
        <begin position="3"/>
        <end position="92"/>
    </location>
</feature>
<dbReference type="PROSITE" id="PS51085">
    <property type="entry name" value="2FE2S_FER_2"/>
    <property type="match status" value="1"/>
</dbReference>
<dbReference type="InterPro" id="IPR001041">
    <property type="entry name" value="2Fe-2S_ferredoxin-type"/>
</dbReference>
<dbReference type="InterPro" id="IPR012675">
    <property type="entry name" value="Beta-grasp_dom_sf"/>
</dbReference>
<dbReference type="Pfam" id="PF00111">
    <property type="entry name" value="Fer2"/>
    <property type="match status" value="1"/>
</dbReference>
<evidence type="ECO:0000256" key="2">
    <source>
        <dbReference type="ARBA" id="ARBA00022714"/>
    </source>
</evidence>
<evidence type="ECO:0000259" key="4">
    <source>
        <dbReference type="PROSITE" id="PS51085"/>
    </source>
</evidence>
<feature type="domain" description="FAD-binding FR-type" evidence="5">
    <location>
        <begin position="99"/>
        <end position="199"/>
    </location>
</feature>
<evidence type="ECO:0000256" key="3">
    <source>
        <dbReference type="ARBA" id="ARBA00034078"/>
    </source>
</evidence>
<comment type="cofactor">
    <cofactor evidence="3">
        <name>[2Fe-2S] cluster</name>
        <dbReference type="ChEBI" id="CHEBI:190135"/>
    </cofactor>
</comment>
<evidence type="ECO:0000313" key="7">
    <source>
        <dbReference type="Proteomes" id="UP000231293"/>
    </source>
</evidence>
<dbReference type="Gene3D" id="2.40.30.10">
    <property type="entry name" value="Translation factors"/>
    <property type="match status" value="1"/>
</dbReference>
<dbReference type="PANTHER" id="PTHR47354">
    <property type="entry name" value="NADH OXIDOREDUCTASE HCR"/>
    <property type="match status" value="1"/>
</dbReference>
<dbReference type="InterPro" id="IPR008333">
    <property type="entry name" value="Cbr1-like_FAD-bd_dom"/>
</dbReference>
<dbReference type="Proteomes" id="UP000231293">
    <property type="component" value="Unassembled WGS sequence"/>
</dbReference>
<dbReference type="GO" id="GO:0016491">
    <property type="term" value="F:oxidoreductase activity"/>
    <property type="evidence" value="ECO:0007669"/>
    <property type="project" value="InterPro"/>
</dbReference>
<dbReference type="InterPro" id="IPR036010">
    <property type="entry name" value="2Fe-2S_ferredoxin-like_sf"/>
</dbReference>
<dbReference type="AlphaFoldDB" id="A0A2N9WW01"/>
<keyword evidence="2" id="KW-0479">Metal-binding</keyword>
<protein>
    <recommendedName>
        <fullName evidence="8">CDP-6-deoxy-delta-3,4-glucoseen reductase</fullName>
    </recommendedName>
</protein>
<gene>
    <name evidence="6" type="ORF">BGI32_01990</name>
</gene>
<dbReference type="SUPFAM" id="SSF52343">
    <property type="entry name" value="Ferredoxin reductase-like, C-terminal NADP-linked domain"/>
    <property type="match status" value="1"/>
</dbReference>
<keyword evidence="2" id="KW-0001">2Fe-2S</keyword>
<accession>A0A2N9WW01</accession>
<dbReference type="PRINTS" id="PR00371">
    <property type="entry name" value="FPNCR"/>
</dbReference>
<dbReference type="EMBL" id="MDVB01000012">
    <property type="protein sequence ID" value="PIT17667.1"/>
    <property type="molecule type" value="Genomic_DNA"/>
</dbReference>
<dbReference type="PANTHER" id="PTHR47354:SF5">
    <property type="entry name" value="PROTEIN RFBI"/>
    <property type="match status" value="1"/>
</dbReference>
<dbReference type="InterPro" id="IPR050415">
    <property type="entry name" value="MRET"/>
</dbReference>
<dbReference type="Gene3D" id="3.10.20.30">
    <property type="match status" value="1"/>
</dbReference>
<comment type="caution">
    <text evidence="6">The sequence shown here is derived from an EMBL/GenBank/DDBJ whole genome shotgun (WGS) entry which is preliminary data.</text>
</comment>
<dbReference type="Pfam" id="PF00970">
    <property type="entry name" value="FAD_binding_6"/>
    <property type="match status" value="1"/>
</dbReference>
<dbReference type="CDD" id="cd00207">
    <property type="entry name" value="fer2"/>
    <property type="match status" value="1"/>
</dbReference>
<dbReference type="PRINTS" id="PR00410">
    <property type="entry name" value="PHEHYDRXLASE"/>
</dbReference>
<evidence type="ECO:0000313" key="6">
    <source>
        <dbReference type="EMBL" id="PIT17667.1"/>
    </source>
</evidence>
<dbReference type="InterPro" id="IPR039261">
    <property type="entry name" value="FNR_nucleotide-bd"/>
</dbReference>
<reference evidence="6 7" key="1">
    <citation type="journal article" date="2017" name="MBio">
        <title>Type VI secretion-mediated competition in the bee gut microbiome.</title>
        <authorList>
            <person name="Steele M.I."/>
            <person name="Kwong W.K."/>
            <person name="Powell J.E."/>
            <person name="Whiteley M."/>
            <person name="Moran N.A."/>
        </authorList>
    </citation>
    <scope>NUCLEOTIDE SEQUENCE [LARGE SCALE GENOMIC DNA]</scope>
    <source>
        <strain evidence="6 7">App2-2</strain>
    </source>
</reference>
<evidence type="ECO:0000256" key="1">
    <source>
        <dbReference type="ARBA" id="ARBA00001974"/>
    </source>
</evidence>
<keyword evidence="2" id="KW-0408">Iron</keyword>
<sequence>MSYQITVLPAGETYCAEKGETLLNAAIEHSIMLPHACKSGCCGACKARLVNGQTTEINAQAALNSNDNNQQDILLCCQSAESDIAFYLPSYQGKNNQPAQTLAARIDDIRYCANVAIVSLKLAPKKHFNFTAGQYIDIVLPNNLRRSYSIACFNADTRQLVIHVRRQNGGVFSEQLFDGRLQPKDIIHIHGPLGSFQLNWLHKPLIMLASGTGIAPIEAMLAALTQQQYQQAVYVYWGVAAEENLYDIVLLDKLCAGLAQAQWTAVLSRASATWRGAQGYVQDIALARHPDMSNYAVYACGNPQMIAHAQNLFTSQASLVEDAFFADNFTPAA</sequence>
<dbReference type="InterPro" id="IPR001433">
    <property type="entry name" value="OxRdtase_FAD/NAD-bd"/>
</dbReference>
<evidence type="ECO:0008006" key="8">
    <source>
        <dbReference type="Google" id="ProtNLM"/>
    </source>
</evidence>
<name>A0A2N9WW01_9NEIS</name>
<proteinExistence type="predicted"/>
<dbReference type="GO" id="GO:0051537">
    <property type="term" value="F:2 iron, 2 sulfur cluster binding"/>
    <property type="evidence" value="ECO:0007669"/>
    <property type="project" value="UniProtKB-KW"/>
</dbReference>
<dbReference type="InterPro" id="IPR017938">
    <property type="entry name" value="Riboflavin_synthase-like_b-brl"/>
</dbReference>
<dbReference type="RefSeq" id="WP_100091419.1">
    <property type="nucleotide sequence ID" value="NZ_MDVB01000012.1"/>
</dbReference>
<dbReference type="InterPro" id="IPR017927">
    <property type="entry name" value="FAD-bd_FR_type"/>
</dbReference>
<dbReference type="InterPro" id="IPR001709">
    <property type="entry name" value="Flavoprot_Pyr_Nucl_cyt_Rdtase"/>
</dbReference>
<dbReference type="SUPFAM" id="SSF63380">
    <property type="entry name" value="Riboflavin synthase domain-like"/>
    <property type="match status" value="1"/>
</dbReference>
<keyword evidence="2" id="KW-0411">Iron-sulfur</keyword>
<organism evidence="6 7">
    <name type="scientific">Snodgrassella alvi</name>
    <dbReference type="NCBI Taxonomy" id="1196083"/>
    <lineage>
        <taxon>Bacteria</taxon>
        <taxon>Pseudomonadati</taxon>
        <taxon>Pseudomonadota</taxon>
        <taxon>Betaproteobacteria</taxon>
        <taxon>Neisseriales</taxon>
        <taxon>Neisseriaceae</taxon>
        <taxon>Snodgrassella</taxon>
    </lineage>
</organism>
<comment type="cofactor">
    <cofactor evidence="1">
        <name>FAD</name>
        <dbReference type="ChEBI" id="CHEBI:57692"/>
    </cofactor>
</comment>
<dbReference type="Pfam" id="PF00175">
    <property type="entry name" value="NAD_binding_1"/>
    <property type="match status" value="1"/>
</dbReference>
<dbReference type="PROSITE" id="PS51384">
    <property type="entry name" value="FAD_FR"/>
    <property type="match status" value="1"/>
</dbReference>
<dbReference type="SUPFAM" id="SSF54292">
    <property type="entry name" value="2Fe-2S ferredoxin-like"/>
    <property type="match status" value="1"/>
</dbReference>
<dbReference type="Gene3D" id="3.40.50.80">
    <property type="entry name" value="Nucleotide-binding domain of ferredoxin-NADP reductase (FNR) module"/>
    <property type="match status" value="1"/>
</dbReference>
<evidence type="ECO:0000259" key="5">
    <source>
        <dbReference type="PROSITE" id="PS51384"/>
    </source>
</evidence>